<dbReference type="AlphaFoldDB" id="A0A1C0AGQ0"/>
<name>A0A1C0AGQ0_9ACTN</name>
<evidence type="ECO:0000313" key="1">
    <source>
        <dbReference type="EMBL" id="OCL30908.1"/>
    </source>
</evidence>
<keyword evidence="2" id="KW-1185">Reference proteome</keyword>
<organism evidence="1 2">
    <name type="scientific">Tessaracoccus lapidicaptus</name>
    <dbReference type="NCBI Taxonomy" id="1427523"/>
    <lineage>
        <taxon>Bacteria</taxon>
        <taxon>Bacillati</taxon>
        <taxon>Actinomycetota</taxon>
        <taxon>Actinomycetes</taxon>
        <taxon>Propionibacteriales</taxon>
        <taxon>Propionibacteriaceae</taxon>
        <taxon>Tessaracoccus</taxon>
    </lineage>
</organism>
<accession>A0A1C0AGQ0</accession>
<evidence type="ECO:0000313" key="2">
    <source>
        <dbReference type="Proteomes" id="UP000093501"/>
    </source>
</evidence>
<proteinExistence type="predicted"/>
<dbReference type="RefSeq" id="WP_141680158.1">
    <property type="nucleotide sequence ID" value="NZ_MBQD01000027.1"/>
</dbReference>
<protein>
    <submittedName>
        <fullName evidence="1">Uncharacterized protein</fullName>
    </submittedName>
</protein>
<dbReference type="EMBL" id="MBQD01000027">
    <property type="protein sequence ID" value="OCL30908.1"/>
    <property type="molecule type" value="Genomic_DNA"/>
</dbReference>
<reference evidence="2" key="1">
    <citation type="submission" date="2016-07" db="EMBL/GenBank/DDBJ databases">
        <authorList>
            <person name="Florea S."/>
            <person name="Webb J.S."/>
            <person name="Jaromczyk J."/>
            <person name="Schardl C.L."/>
        </authorList>
    </citation>
    <scope>NUCLEOTIDE SEQUENCE [LARGE SCALE GENOMIC DNA]</scope>
    <source>
        <strain evidence="2">IPBSL-7</strain>
    </source>
</reference>
<gene>
    <name evidence="1" type="ORF">BCR15_10615</name>
</gene>
<sequence>MAATVAIFGAAIFTQNLAWIIALPIVAAGVMKLTSALSAPGAVGPREIDALTNRLLKTEREFRNTSYFTALAIRHHLLHPLNDHQATTIHTLAGAFESVGNRVEQLRGPSRDDARAALRSLAATYDGRYEISNGIAAALSALSTSVDRALAAERAVQSAVEAPVLEAKVQRRADQIRDSRNEALLLIQHAIDRLDLDAQTSDATSAYLNIRRPD</sequence>
<comment type="caution">
    <text evidence="1">The sequence shown here is derived from an EMBL/GenBank/DDBJ whole genome shotgun (WGS) entry which is preliminary data.</text>
</comment>
<dbReference type="Proteomes" id="UP000093501">
    <property type="component" value="Unassembled WGS sequence"/>
</dbReference>